<dbReference type="InterPro" id="IPR050246">
    <property type="entry name" value="Class_II_FBP_aldolase"/>
</dbReference>
<name>A0A829R685_LISGR</name>
<gene>
    <name evidence="3" type="ORF">LMUR_06744</name>
</gene>
<feature type="binding site" evidence="2">
    <location>
        <position position="179"/>
    </location>
    <ligand>
        <name>Zn(2+)</name>
        <dbReference type="ChEBI" id="CHEBI:29105"/>
        <label>1</label>
        <note>catalytic</note>
    </ligand>
</feature>
<dbReference type="GO" id="GO:0005975">
    <property type="term" value="P:carbohydrate metabolic process"/>
    <property type="evidence" value="ECO:0007669"/>
    <property type="project" value="InterPro"/>
</dbReference>
<feature type="binding site" evidence="2">
    <location>
        <position position="52"/>
    </location>
    <ligand>
        <name>Zn(2+)</name>
        <dbReference type="ChEBI" id="CHEBI:29105"/>
        <label>1</label>
        <note>catalytic</note>
    </ligand>
</feature>
<organism evidence="3 4">
    <name type="scientific">Listeria grayi FSL F6-1183</name>
    <dbReference type="NCBI Taxonomy" id="1265827"/>
    <lineage>
        <taxon>Bacteria</taxon>
        <taxon>Bacillati</taxon>
        <taxon>Bacillota</taxon>
        <taxon>Bacilli</taxon>
        <taxon>Bacillales</taxon>
        <taxon>Listeriaceae</taxon>
        <taxon>Listeria</taxon>
    </lineage>
</organism>
<evidence type="ECO:0000313" key="4">
    <source>
        <dbReference type="Proteomes" id="UP000019251"/>
    </source>
</evidence>
<comment type="cofactor">
    <cofactor evidence="2">
        <name>Zn(2+)</name>
        <dbReference type="ChEBI" id="CHEBI:29105"/>
    </cofactor>
    <text evidence="2">Binds 2 Zn(2+) ions per subunit. One is catalytic and the other provides a structural contribution.</text>
</comment>
<dbReference type="Proteomes" id="UP000019251">
    <property type="component" value="Unassembled WGS sequence"/>
</dbReference>
<feature type="binding site" evidence="2">
    <location>
        <position position="103"/>
    </location>
    <ligand>
        <name>Zn(2+)</name>
        <dbReference type="ChEBI" id="CHEBI:29105"/>
        <label>2</label>
    </ligand>
</feature>
<feature type="binding site" evidence="2">
    <location>
        <position position="149"/>
    </location>
    <ligand>
        <name>Zn(2+)</name>
        <dbReference type="ChEBI" id="CHEBI:29105"/>
        <label>1</label>
        <note>catalytic</note>
    </ligand>
</feature>
<dbReference type="InterPro" id="IPR013785">
    <property type="entry name" value="Aldolase_TIM"/>
</dbReference>
<protein>
    <recommendedName>
        <fullName evidence="5">Ketose-bisphosphate aldolase</fullName>
    </recommendedName>
</protein>
<dbReference type="NCBIfam" id="TIGR00167">
    <property type="entry name" value="cbbA"/>
    <property type="match status" value="1"/>
</dbReference>
<dbReference type="InterPro" id="IPR000771">
    <property type="entry name" value="FBA_II"/>
</dbReference>
<keyword evidence="2" id="KW-0479">Metal-binding</keyword>
<evidence type="ECO:0000256" key="2">
    <source>
        <dbReference type="PIRSR" id="PIRSR001359-3"/>
    </source>
</evidence>
<comment type="caution">
    <text evidence="3">The sequence shown here is derived from an EMBL/GenBank/DDBJ whole genome shotgun (WGS) entry which is preliminary data.</text>
</comment>
<proteinExistence type="predicted"/>
<sequence>MKAVIEKAEELQAPVILEIHPDELSYLGDNLVQAVRTAAVLAKIPVVLHLDHGGSINDIMRAVRNGFTSVMFDGSRLSYEENVRLTQETVKLARPLGISVEAELGTIGNTGTSSETAGADIIYTDIDQAIDFVEKTKIDTLAVAIGTAHGLYPKDRTPELNLELLAQIQQVINKPLVLHGGSGNSDKEVAASVGLGIAKVNISSDIKSAFFNKMKEVLAENSSYEPNQINPVCMEAVQKVVAHKLELLQTVHKSNLYS</sequence>
<dbReference type="CDD" id="cd00947">
    <property type="entry name" value="TBP_aldolase_IIB"/>
    <property type="match status" value="1"/>
</dbReference>
<accession>A0A829R685</accession>
<feature type="binding site" evidence="2">
    <location>
        <position position="73"/>
    </location>
    <ligand>
        <name>Zn(2+)</name>
        <dbReference type="ChEBI" id="CHEBI:29105"/>
        <label>2</label>
    </ligand>
</feature>
<dbReference type="Pfam" id="PF01116">
    <property type="entry name" value="F_bP_aldolase"/>
    <property type="match status" value="1"/>
</dbReference>
<evidence type="ECO:0008006" key="5">
    <source>
        <dbReference type="Google" id="ProtNLM"/>
    </source>
</evidence>
<keyword evidence="2" id="KW-0862">Zinc</keyword>
<dbReference type="GO" id="GO:0016832">
    <property type="term" value="F:aldehyde-lyase activity"/>
    <property type="evidence" value="ECO:0007669"/>
    <property type="project" value="InterPro"/>
</dbReference>
<dbReference type="EMBL" id="AODG01000008">
    <property type="protein sequence ID" value="EUJ28243.1"/>
    <property type="molecule type" value="Genomic_DNA"/>
</dbReference>
<dbReference type="PANTHER" id="PTHR30304:SF0">
    <property type="entry name" value="D-TAGATOSE-1,6-BISPHOSPHATE ALDOLASE SUBUNIT GATY-RELATED"/>
    <property type="match status" value="1"/>
</dbReference>
<dbReference type="SUPFAM" id="SSF51569">
    <property type="entry name" value="Aldolase"/>
    <property type="match status" value="1"/>
</dbReference>
<evidence type="ECO:0000256" key="1">
    <source>
        <dbReference type="PIRSR" id="PIRSR001359-1"/>
    </source>
</evidence>
<evidence type="ECO:0000313" key="3">
    <source>
        <dbReference type="EMBL" id="EUJ28243.1"/>
    </source>
</evidence>
<dbReference type="PROSITE" id="PS00602">
    <property type="entry name" value="ALDOLASE_CLASS_II_1"/>
    <property type="match status" value="1"/>
</dbReference>
<feature type="active site" description="Proton donor" evidence="1">
    <location>
        <position position="51"/>
    </location>
</feature>
<dbReference type="Gene3D" id="3.20.20.70">
    <property type="entry name" value="Aldolase class I"/>
    <property type="match status" value="1"/>
</dbReference>
<dbReference type="AlphaFoldDB" id="A0A829R685"/>
<reference evidence="3 4" key="1">
    <citation type="submission" date="2012-12" db="EMBL/GenBank/DDBJ databases">
        <title>Novel taxa of Listeriaceae from agricultural environments in the United States.</title>
        <authorList>
            <person name="den Bakker H.C."/>
            <person name="Allred A."/>
            <person name="Warchocki S."/>
            <person name="Wright E.M."/>
            <person name="Burrell A."/>
            <person name="Nightingale K.K."/>
            <person name="Kephart D."/>
            <person name="Wiedmann M."/>
        </authorList>
    </citation>
    <scope>NUCLEOTIDE SEQUENCE [LARGE SCALE GENOMIC DNA]</scope>
    <source>
        <strain evidence="3 4">FSL F6-1183</strain>
    </source>
</reference>
<dbReference type="GO" id="GO:0008270">
    <property type="term" value="F:zinc ion binding"/>
    <property type="evidence" value="ECO:0007669"/>
    <property type="project" value="InterPro"/>
</dbReference>
<dbReference type="PIRSF" id="PIRSF001359">
    <property type="entry name" value="F_bP_aldolase_II"/>
    <property type="match status" value="1"/>
</dbReference>
<dbReference type="PANTHER" id="PTHR30304">
    <property type="entry name" value="D-TAGATOSE-1,6-BISPHOSPHATE ALDOLASE"/>
    <property type="match status" value="1"/>
</dbReference>